<organism evidence="2 3">
    <name type="scientific">Triparma verrucosa</name>
    <dbReference type="NCBI Taxonomy" id="1606542"/>
    <lineage>
        <taxon>Eukaryota</taxon>
        <taxon>Sar</taxon>
        <taxon>Stramenopiles</taxon>
        <taxon>Ochrophyta</taxon>
        <taxon>Bolidophyceae</taxon>
        <taxon>Parmales</taxon>
        <taxon>Triparmaceae</taxon>
        <taxon>Triparma</taxon>
    </lineage>
</organism>
<dbReference type="AlphaFoldDB" id="A0A9W7EMT2"/>
<sequence length="212" mass="23000">MSARPSRTKKRPAKYDTNIDSDEEKAIEKAKPLPPPQSSQEGGDLGGDLVEVDEESIVSSVNTAAPASKAAANYSCPCGSHPQTPKVSCICCGYSTCINCVGEILSYCPSCDSWVCNDLEGHNAASRSQMKMYTPEGMKMYTSERIKSFIHNDGFGQDYTLSCSCGADSREGMTYGRFCDCKCGPRDLKWVKDGTYNNDGLNFKMGKSKITG</sequence>
<name>A0A9W7EMT2_9STRA</name>
<evidence type="ECO:0000313" key="2">
    <source>
        <dbReference type="EMBL" id="GMH82903.1"/>
    </source>
</evidence>
<reference evidence="3" key="1">
    <citation type="journal article" date="2023" name="Commun. Biol.">
        <title>Genome analysis of Parmales, the sister group of diatoms, reveals the evolutionary specialization of diatoms from phago-mixotrophs to photoautotrophs.</title>
        <authorList>
            <person name="Ban H."/>
            <person name="Sato S."/>
            <person name="Yoshikawa S."/>
            <person name="Yamada K."/>
            <person name="Nakamura Y."/>
            <person name="Ichinomiya M."/>
            <person name="Sato N."/>
            <person name="Blanc-Mathieu R."/>
            <person name="Endo H."/>
            <person name="Kuwata A."/>
            <person name="Ogata H."/>
        </authorList>
    </citation>
    <scope>NUCLEOTIDE SEQUENCE [LARGE SCALE GENOMIC DNA]</scope>
    <source>
        <strain evidence="3">NIES 3699</strain>
    </source>
</reference>
<keyword evidence="3" id="KW-1185">Reference proteome</keyword>
<comment type="caution">
    <text evidence="2">The sequence shown here is derived from an EMBL/GenBank/DDBJ whole genome shotgun (WGS) entry which is preliminary data.</text>
</comment>
<accession>A0A9W7EMT2</accession>
<gene>
    <name evidence="2" type="ORF">TrVE_jg2161</name>
</gene>
<proteinExistence type="predicted"/>
<feature type="compositionally biased region" description="Basic residues" evidence="1">
    <location>
        <begin position="1"/>
        <end position="12"/>
    </location>
</feature>
<dbReference type="Proteomes" id="UP001165160">
    <property type="component" value="Unassembled WGS sequence"/>
</dbReference>
<evidence type="ECO:0000256" key="1">
    <source>
        <dbReference type="SAM" id="MobiDB-lite"/>
    </source>
</evidence>
<feature type="region of interest" description="Disordered" evidence="1">
    <location>
        <begin position="1"/>
        <end position="47"/>
    </location>
</feature>
<evidence type="ECO:0000313" key="3">
    <source>
        <dbReference type="Proteomes" id="UP001165160"/>
    </source>
</evidence>
<protein>
    <submittedName>
        <fullName evidence="2">Uncharacterized protein</fullName>
    </submittedName>
</protein>
<dbReference type="EMBL" id="BRXX01000020">
    <property type="protein sequence ID" value="GMH82903.1"/>
    <property type="molecule type" value="Genomic_DNA"/>
</dbReference>